<feature type="compositionally biased region" description="Basic and acidic residues" evidence="1">
    <location>
        <begin position="112"/>
        <end position="136"/>
    </location>
</feature>
<dbReference type="eggNOG" id="ENOG502R286">
    <property type="taxonomic scope" value="Eukaryota"/>
</dbReference>
<dbReference type="AlphaFoldDB" id="A0A0W0FSD7"/>
<gene>
    <name evidence="2" type="ORF">WG66_8215</name>
</gene>
<dbReference type="EMBL" id="LATX01001701">
    <property type="protein sequence ID" value="KTB39188.1"/>
    <property type="molecule type" value="Genomic_DNA"/>
</dbReference>
<accession>A0A0W0FSD7</accession>
<organism evidence="2 3">
    <name type="scientific">Moniliophthora roreri</name>
    <name type="common">Frosty pod rot fungus</name>
    <name type="synonym">Monilia roreri</name>
    <dbReference type="NCBI Taxonomy" id="221103"/>
    <lineage>
        <taxon>Eukaryota</taxon>
        <taxon>Fungi</taxon>
        <taxon>Dikarya</taxon>
        <taxon>Basidiomycota</taxon>
        <taxon>Agaricomycotina</taxon>
        <taxon>Agaricomycetes</taxon>
        <taxon>Agaricomycetidae</taxon>
        <taxon>Agaricales</taxon>
        <taxon>Marasmiineae</taxon>
        <taxon>Marasmiaceae</taxon>
        <taxon>Moniliophthora</taxon>
    </lineage>
</organism>
<evidence type="ECO:0000313" key="2">
    <source>
        <dbReference type="EMBL" id="KTB39188.1"/>
    </source>
</evidence>
<dbReference type="Proteomes" id="UP000054988">
    <property type="component" value="Unassembled WGS sequence"/>
</dbReference>
<reference evidence="2 3" key="1">
    <citation type="submission" date="2015-12" db="EMBL/GenBank/DDBJ databases">
        <title>Draft genome sequence of Moniliophthora roreri, the causal agent of frosty pod rot of cacao.</title>
        <authorList>
            <person name="Aime M.C."/>
            <person name="Diaz-Valderrama J.R."/>
            <person name="Kijpornyongpan T."/>
            <person name="Phillips-Mora W."/>
        </authorList>
    </citation>
    <scope>NUCLEOTIDE SEQUENCE [LARGE SCALE GENOMIC DNA]</scope>
    <source>
        <strain evidence="2 3">MCA 2952</strain>
    </source>
</reference>
<feature type="region of interest" description="Disordered" evidence="1">
    <location>
        <begin position="109"/>
        <end position="139"/>
    </location>
</feature>
<feature type="compositionally biased region" description="Acidic residues" evidence="1">
    <location>
        <begin position="217"/>
        <end position="240"/>
    </location>
</feature>
<proteinExistence type="predicted"/>
<protein>
    <submittedName>
        <fullName evidence="2">Uncharacterized protein</fullName>
    </submittedName>
</protein>
<evidence type="ECO:0000256" key="1">
    <source>
        <dbReference type="SAM" id="MobiDB-lite"/>
    </source>
</evidence>
<name>A0A0W0FSD7_MONRR</name>
<sequence length="554" mass="64189">MPRSKSEIWTHFIEGEKQNGSHYEAFCRWCIVKRASVQLEEDGMLQFRKTDPWVTTVMADMRHEDNEMKKKGEKNDSMKGVVTGKRESMVPHILNCPNATAAAKKLARKLKKGAEKNDNMKKRMRDTEDDKDENARKRMKKRALHTNLIPTKISFLREPDAPFTNVQVEGIRAQLEKATVSANLPGGWFENLEVIKLFKMIYATARVVMSSRRQVGGEDEEADDEDEDIDDEDEEPDNEDDKVKAYQREQFASWYRNKSGILQQALMQAMDVAHHPERINQTSFTIWCELHPDHKNRVSADKYRLKSVVMAPIGYLQQRCEEHRDMKALDKQVKSSGQIGAILVRMMDVTNPIANDQYDQWWPLAIPYSTEAAQKILKDTKWGDVWWVSRLRDLLEVPESSYEFVGGHAKLPDRLLRDTPMTDFDDMNRERFENDPNCEFFDGDLRCDYTGRHIAFEEGDYTSKFKKMLTYDSGKRWLEQNQLAGRLQFVDGILYKLHDYGYGTEATHEVVSNRHNRVGSDDGPHWQSAEPSSWLDCLSVSQQSFSSEGSFWSL</sequence>
<evidence type="ECO:0000313" key="3">
    <source>
        <dbReference type="Proteomes" id="UP000054988"/>
    </source>
</evidence>
<feature type="region of interest" description="Disordered" evidence="1">
    <location>
        <begin position="212"/>
        <end position="242"/>
    </location>
</feature>
<comment type="caution">
    <text evidence="2">The sequence shown here is derived from an EMBL/GenBank/DDBJ whole genome shotgun (WGS) entry which is preliminary data.</text>
</comment>